<evidence type="ECO:0000256" key="5">
    <source>
        <dbReference type="PIRSR" id="PIRSR601019-1"/>
    </source>
</evidence>
<dbReference type="SUPFAM" id="SSF47895">
    <property type="entry name" value="Transducin (alpha subunit), insertion domain"/>
    <property type="match status" value="1"/>
</dbReference>
<sequence length="525" mass="59384">MRPRFTAHTRSRSLSDPLARALLPPEDESSIERESRIRSEQAAKKVSDDIDEQIRLEKVELKRQKNVIKVLLLGQSESGKSTTLKQFQLLHMPSAFHAERIAWRAVIYLNLIRSVRRILDALILPDPSQPSASASTYSVARNGDDIDSFLHFDGPSARSPSSQSSVRFERYAQRLAPLLALEQRLIRQLAFPDEDDDPPFSDPPIMNALPDYIVLPVPSSVIGSTSPNTWSGELALRPTSNWKKSLSFQSITQPKSAHTGEVRGWWEDARDPVHVLHACAGGEFGIRALWRDQTVLSVLARRRVRMEESAGFYLNDVERITALKYIPTDDDVLRARLKTLGVVEHSFTIKDGVHGANGNVQWRIYDVGGARHQRQAWAPYFEDVNAIIFLAPISAFDQTLAEDSRVNRLEDSMLLWRSVVSNKLLADVNIILFLNKCDLLKAKLEAGVSLAHHMVSYGNRLNDYVSVSNYFKKKFKALHQSHTPNTSRELYIHLTSVTDKHKTSLIISSVRDVILRQNLQNSRLM</sequence>
<dbReference type="EMBL" id="SGPK01000316">
    <property type="protein sequence ID" value="THH04740.1"/>
    <property type="molecule type" value="Genomic_DNA"/>
</dbReference>
<dbReference type="GO" id="GO:0003924">
    <property type="term" value="F:GTPase activity"/>
    <property type="evidence" value="ECO:0007669"/>
    <property type="project" value="InterPro"/>
</dbReference>
<dbReference type="CDD" id="cd00066">
    <property type="entry name" value="G-alpha"/>
    <property type="match status" value="1"/>
</dbReference>
<organism evidence="7 8">
    <name type="scientific">Phellinidium pouzarii</name>
    <dbReference type="NCBI Taxonomy" id="167371"/>
    <lineage>
        <taxon>Eukaryota</taxon>
        <taxon>Fungi</taxon>
        <taxon>Dikarya</taxon>
        <taxon>Basidiomycota</taxon>
        <taxon>Agaricomycotina</taxon>
        <taxon>Agaricomycetes</taxon>
        <taxon>Hymenochaetales</taxon>
        <taxon>Hymenochaetaceae</taxon>
        <taxon>Phellinidium</taxon>
    </lineage>
</organism>
<evidence type="ECO:0000256" key="6">
    <source>
        <dbReference type="PIRSR" id="PIRSR601019-2"/>
    </source>
</evidence>
<keyword evidence="6" id="KW-0460">Magnesium</keyword>
<evidence type="ECO:0000313" key="7">
    <source>
        <dbReference type="EMBL" id="THH04740.1"/>
    </source>
</evidence>
<dbReference type="GO" id="GO:0031683">
    <property type="term" value="F:G-protein beta/gamma-subunit complex binding"/>
    <property type="evidence" value="ECO:0007669"/>
    <property type="project" value="InterPro"/>
</dbReference>
<feature type="binding site" evidence="6">
    <location>
        <position position="339"/>
    </location>
    <ligand>
        <name>Mg(2+)</name>
        <dbReference type="ChEBI" id="CHEBI:18420"/>
    </ligand>
</feature>
<evidence type="ECO:0008006" key="9">
    <source>
        <dbReference type="Google" id="ProtNLM"/>
    </source>
</evidence>
<keyword evidence="2 5" id="KW-0547">Nucleotide-binding</keyword>
<name>A0A4S4L593_9AGAM</name>
<dbReference type="InterPro" id="IPR027417">
    <property type="entry name" value="P-loop_NTPase"/>
</dbReference>
<accession>A0A4S4L593</accession>
<dbReference type="FunFam" id="3.40.50.300:FF:000692">
    <property type="entry name" value="Guanine nucleotide-binding protein subunit alpha"/>
    <property type="match status" value="1"/>
</dbReference>
<keyword evidence="1 6" id="KW-0479">Metal-binding</keyword>
<dbReference type="OrthoDB" id="5817230at2759"/>
<keyword evidence="3 5" id="KW-0342">GTP-binding</keyword>
<gene>
    <name evidence="7" type="ORF">EW145_g5299</name>
</gene>
<dbReference type="InterPro" id="IPR011025">
    <property type="entry name" value="GproteinA_insert"/>
</dbReference>
<evidence type="ECO:0000256" key="3">
    <source>
        <dbReference type="ARBA" id="ARBA00023134"/>
    </source>
</evidence>
<keyword evidence="4" id="KW-0807">Transducer</keyword>
<dbReference type="GO" id="GO:0046872">
    <property type="term" value="F:metal ion binding"/>
    <property type="evidence" value="ECO:0007669"/>
    <property type="project" value="UniProtKB-KW"/>
</dbReference>
<feature type="binding site" evidence="5">
    <location>
        <begin position="435"/>
        <end position="438"/>
    </location>
    <ligand>
        <name>GTP</name>
        <dbReference type="ChEBI" id="CHEBI:37565"/>
    </ligand>
</feature>
<reference evidence="7 8" key="1">
    <citation type="submission" date="2019-02" db="EMBL/GenBank/DDBJ databases">
        <title>Genome sequencing of the rare red list fungi Phellinidium pouzarii.</title>
        <authorList>
            <person name="Buettner E."/>
            <person name="Kellner H."/>
        </authorList>
    </citation>
    <scope>NUCLEOTIDE SEQUENCE [LARGE SCALE GENOMIC DNA]</scope>
    <source>
        <strain evidence="7 8">DSM 108285</strain>
    </source>
</reference>
<dbReference type="SMART" id="SM00275">
    <property type="entry name" value="G_alpha"/>
    <property type="match status" value="1"/>
</dbReference>
<protein>
    <recommendedName>
        <fullName evidence="9">G-alpha-domain-containing protein</fullName>
    </recommendedName>
</protein>
<feature type="binding site" evidence="5">
    <location>
        <begin position="333"/>
        <end position="339"/>
    </location>
    <ligand>
        <name>GTP</name>
        <dbReference type="ChEBI" id="CHEBI:37565"/>
    </ligand>
</feature>
<dbReference type="PANTHER" id="PTHR10218">
    <property type="entry name" value="GTP-BINDING PROTEIN ALPHA SUBUNIT"/>
    <property type="match status" value="1"/>
</dbReference>
<dbReference type="InterPro" id="IPR001019">
    <property type="entry name" value="Gprotein_alpha_su"/>
</dbReference>
<evidence type="ECO:0000313" key="8">
    <source>
        <dbReference type="Proteomes" id="UP000308199"/>
    </source>
</evidence>
<evidence type="ECO:0000256" key="1">
    <source>
        <dbReference type="ARBA" id="ARBA00022723"/>
    </source>
</evidence>
<dbReference type="GO" id="GO:0001664">
    <property type="term" value="F:G protein-coupled receptor binding"/>
    <property type="evidence" value="ECO:0007669"/>
    <property type="project" value="TreeGrafter"/>
</dbReference>
<proteinExistence type="predicted"/>
<dbReference type="Gene3D" id="3.40.50.300">
    <property type="entry name" value="P-loop containing nucleotide triphosphate hydrolases"/>
    <property type="match status" value="2"/>
</dbReference>
<dbReference type="GO" id="GO:0005834">
    <property type="term" value="C:heterotrimeric G-protein complex"/>
    <property type="evidence" value="ECO:0007669"/>
    <property type="project" value="TreeGrafter"/>
</dbReference>
<dbReference type="Proteomes" id="UP000308199">
    <property type="component" value="Unassembled WGS sequence"/>
</dbReference>
<dbReference type="PRINTS" id="PR00318">
    <property type="entry name" value="GPROTEINA"/>
</dbReference>
<dbReference type="AlphaFoldDB" id="A0A4S4L593"/>
<keyword evidence="8" id="KW-1185">Reference proteome</keyword>
<evidence type="ECO:0000256" key="2">
    <source>
        <dbReference type="ARBA" id="ARBA00022741"/>
    </source>
</evidence>
<comment type="caution">
    <text evidence="7">The sequence shown here is derived from an EMBL/GenBank/DDBJ whole genome shotgun (WGS) entry which is preliminary data.</text>
</comment>
<dbReference type="PANTHER" id="PTHR10218:SF360">
    <property type="entry name" value="GUANINE NUCLEOTIDE-BINDING PROTEIN SUBUNIT ALPHA HOMOLOG"/>
    <property type="match status" value="1"/>
</dbReference>
<dbReference type="SUPFAM" id="SSF52540">
    <property type="entry name" value="P-loop containing nucleoside triphosphate hydrolases"/>
    <property type="match status" value="1"/>
</dbReference>
<dbReference type="GO" id="GO:0005737">
    <property type="term" value="C:cytoplasm"/>
    <property type="evidence" value="ECO:0007669"/>
    <property type="project" value="TreeGrafter"/>
</dbReference>
<dbReference type="GO" id="GO:0007188">
    <property type="term" value="P:adenylate cyclase-modulating G protein-coupled receptor signaling pathway"/>
    <property type="evidence" value="ECO:0007669"/>
    <property type="project" value="TreeGrafter"/>
</dbReference>
<dbReference type="GO" id="GO:0005525">
    <property type="term" value="F:GTP binding"/>
    <property type="evidence" value="ECO:0007669"/>
    <property type="project" value="UniProtKB-KW"/>
</dbReference>
<dbReference type="PROSITE" id="PS51882">
    <property type="entry name" value="G_ALPHA"/>
    <property type="match status" value="1"/>
</dbReference>
<evidence type="ECO:0000256" key="4">
    <source>
        <dbReference type="ARBA" id="ARBA00023224"/>
    </source>
</evidence>
<dbReference type="Pfam" id="PF00503">
    <property type="entry name" value="G-alpha"/>
    <property type="match status" value="1"/>
</dbReference>